<organism evidence="1 2">
    <name type="scientific">Rhizophlyctis rosea</name>
    <dbReference type="NCBI Taxonomy" id="64517"/>
    <lineage>
        <taxon>Eukaryota</taxon>
        <taxon>Fungi</taxon>
        <taxon>Fungi incertae sedis</taxon>
        <taxon>Chytridiomycota</taxon>
        <taxon>Chytridiomycota incertae sedis</taxon>
        <taxon>Chytridiomycetes</taxon>
        <taxon>Rhizophlyctidales</taxon>
        <taxon>Rhizophlyctidaceae</taxon>
        <taxon>Rhizophlyctis</taxon>
    </lineage>
</organism>
<proteinExistence type="predicted"/>
<keyword evidence="2" id="KW-1185">Reference proteome</keyword>
<dbReference type="EMBL" id="JADGJD010001451">
    <property type="protein sequence ID" value="KAJ3041976.1"/>
    <property type="molecule type" value="Genomic_DNA"/>
</dbReference>
<evidence type="ECO:0000313" key="1">
    <source>
        <dbReference type="EMBL" id="KAJ3041976.1"/>
    </source>
</evidence>
<feature type="non-terminal residue" evidence="1">
    <location>
        <position position="1"/>
    </location>
</feature>
<evidence type="ECO:0000313" key="2">
    <source>
        <dbReference type="Proteomes" id="UP001212841"/>
    </source>
</evidence>
<dbReference type="Proteomes" id="UP001212841">
    <property type="component" value="Unassembled WGS sequence"/>
</dbReference>
<sequence>GKGKGGKRGGAGKATEVLLNEAPAGVEKTEEILGLEGIIREKGELVKKLKGEKEDFAGALGELIAAKKKLTETVNAVLKK</sequence>
<comment type="caution">
    <text evidence="1">The sequence shown here is derived from an EMBL/GenBank/DDBJ whole genome shotgun (WGS) entry which is preliminary data.</text>
</comment>
<gene>
    <name evidence="1" type="ORF">HK097_002145</name>
</gene>
<dbReference type="AlphaFoldDB" id="A0AAD5X0C7"/>
<protein>
    <submittedName>
        <fullName evidence="1">Uncharacterized protein</fullName>
    </submittedName>
</protein>
<accession>A0AAD5X0C7</accession>
<name>A0AAD5X0C7_9FUNG</name>
<reference evidence="1" key="1">
    <citation type="submission" date="2020-05" db="EMBL/GenBank/DDBJ databases">
        <title>Phylogenomic resolution of chytrid fungi.</title>
        <authorList>
            <person name="Stajich J.E."/>
            <person name="Amses K."/>
            <person name="Simmons R."/>
            <person name="Seto K."/>
            <person name="Myers J."/>
            <person name="Bonds A."/>
            <person name="Quandt C.A."/>
            <person name="Barry K."/>
            <person name="Liu P."/>
            <person name="Grigoriev I."/>
            <person name="Longcore J.E."/>
            <person name="James T.Y."/>
        </authorList>
    </citation>
    <scope>NUCLEOTIDE SEQUENCE</scope>
    <source>
        <strain evidence="1">JEL0318</strain>
    </source>
</reference>